<protein>
    <submittedName>
        <fullName evidence="2">Uncharacterized protein</fullName>
    </submittedName>
</protein>
<feature type="region of interest" description="Disordered" evidence="1">
    <location>
        <begin position="176"/>
        <end position="207"/>
    </location>
</feature>
<keyword evidence="3" id="KW-1185">Reference proteome</keyword>
<evidence type="ECO:0000256" key="1">
    <source>
        <dbReference type="SAM" id="MobiDB-lite"/>
    </source>
</evidence>
<reference evidence="2 3" key="1">
    <citation type="journal article" date="2012" name="Environ. Microbiol.">
        <title>The genome of the ammonia-oxidizing Candidatus Nitrososphaera gargensis: insights into metabolic versatility and environmental adaptations.</title>
        <authorList>
            <person name="Spang A."/>
            <person name="Poehlein A."/>
            <person name="Offre P."/>
            <person name="Zumbragel S."/>
            <person name="Haider S."/>
            <person name="Rychlik N."/>
            <person name="Nowka B."/>
            <person name="Schmeisser C."/>
            <person name="Lebedeva E.V."/>
            <person name="Rattei T."/>
            <person name="Bohm C."/>
            <person name="Schmid M."/>
            <person name="Galushko A."/>
            <person name="Hatzenpichler R."/>
            <person name="Weinmaier T."/>
            <person name="Daniel R."/>
            <person name="Schleper C."/>
            <person name="Spieck E."/>
            <person name="Streit W."/>
            <person name="Wagner M."/>
        </authorList>
    </citation>
    <scope>NUCLEOTIDE SEQUENCE [LARGE SCALE GENOMIC DNA]</scope>
    <source>
        <strain evidence="3">Ga9.2</strain>
    </source>
</reference>
<name>K0IF70_NITGG</name>
<gene>
    <name evidence="2" type="ordered locus">Ngar_c05200</name>
</gene>
<dbReference type="HOGENOM" id="CLU_114820_0_0_2"/>
<accession>K0IF70</accession>
<organism evidence="2 3">
    <name type="scientific">Nitrososphaera gargensis (strain Ga9.2)</name>
    <dbReference type="NCBI Taxonomy" id="1237085"/>
    <lineage>
        <taxon>Archaea</taxon>
        <taxon>Nitrososphaerota</taxon>
        <taxon>Nitrososphaeria</taxon>
        <taxon>Nitrososphaerales</taxon>
        <taxon>Nitrososphaeraceae</taxon>
        <taxon>Nitrososphaera</taxon>
    </lineage>
</organism>
<dbReference type="RefSeq" id="WP_015018009.1">
    <property type="nucleotide sequence ID" value="NC_018719.1"/>
</dbReference>
<dbReference type="Proteomes" id="UP000008037">
    <property type="component" value="Chromosome"/>
</dbReference>
<sequence length="207" mass="23666">MSAATTRYFNKGVMTLDAPHIGWVVRETNDKIVVFGEGDDRFDIPKDKIRFASRNVLIDLPFYEIVRQYKVSRDEPLPTDVAPISPWPKEWPPDVDLATYEGRYPNSLFNKGVRTQDEEHVGHVMKETDDMIVIWGHYDWRFDVPKSRIIAVGRNVILGMNYPEVFQYRVDRNAPLPTGESVEKLGDEQGEIGKQRQPGAASTSEAQ</sequence>
<feature type="compositionally biased region" description="Basic and acidic residues" evidence="1">
    <location>
        <begin position="181"/>
        <end position="194"/>
    </location>
</feature>
<proteinExistence type="predicted"/>
<dbReference type="GeneID" id="13796694"/>
<dbReference type="KEGG" id="nga:Ngar_c05200"/>
<evidence type="ECO:0000313" key="3">
    <source>
        <dbReference type="Proteomes" id="UP000008037"/>
    </source>
</evidence>
<dbReference type="OrthoDB" id="5955at2157"/>
<dbReference type="InParanoid" id="K0IF70"/>
<dbReference type="AlphaFoldDB" id="K0IF70"/>
<dbReference type="BioCyc" id="CNIT1237085:G1324-518-MONOMER"/>
<dbReference type="EMBL" id="CP002408">
    <property type="protein sequence ID" value="AFU57463.1"/>
    <property type="molecule type" value="Genomic_DNA"/>
</dbReference>
<evidence type="ECO:0000313" key="2">
    <source>
        <dbReference type="EMBL" id="AFU57463.1"/>
    </source>
</evidence>